<organism evidence="2 3">
    <name type="scientific">Arenibacter troitsensis</name>
    <dbReference type="NCBI Taxonomy" id="188872"/>
    <lineage>
        <taxon>Bacteria</taxon>
        <taxon>Pseudomonadati</taxon>
        <taxon>Bacteroidota</taxon>
        <taxon>Flavobacteriia</taxon>
        <taxon>Flavobacteriales</taxon>
        <taxon>Flavobacteriaceae</taxon>
        <taxon>Arenibacter</taxon>
    </lineage>
</organism>
<dbReference type="EMBL" id="FXAO01000004">
    <property type="protein sequence ID" value="SMG33471.1"/>
    <property type="molecule type" value="Genomic_DNA"/>
</dbReference>
<proteinExistence type="predicted"/>
<sequence length="92" mass="10520">MKQDLYTADNYVQLLPFQVELNKQLTNSILKKITLIIIAVLWISSLLILIISLTNLYPENVFKDYRSIVGISFIAITGSLKTVYNTVIKENK</sequence>
<gene>
    <name evidence="2" type="ORF">SAMN03080602_02416</name>
</gene>
<keyword evidence="1" id="KW-0472">Membrane</keyword>
<keyword evidence="3" id="KW-1185">Reference proteome</keyword>
<evidence type="ECO:0000256" key="1">
    <source>
        <dbReference type="SAM" id="Phobius"/>
    </source>
</evidence>
<feature type="transmembrane region" description="Helical" evidence="1">
    <location>
        <begin position="65"/>
        <end position="84"/>
    </location>
</feature>
<evidence type="ECO:0000313" key="3">
    <source>
        <dbReference type="Proteomes" id="UP000193420"/>
    </source>
</evidence>
<evidence type="ECO:0000313" key="2">
    <source>
        <dbReference type="EMBL" id="SMG33471.1"/>
    </source>
</evidence>
<dbReference type="Proteomes" id="UP000193420">
    <property type="component" value="Unassembled WGS sequence"/>
</dbReference>
<dbReference type="STRING" id="188872.SAMN03080602_02416"/>
<keyword evidence="1" id="KW-1133">Transmembrane helix</keyword>
<protein>
    <submittedName>
        <fullName evidence="2">Uncharacterized protein</fullName>
    </submittedName>
</protein>
<keyword evidence="1" id="KW-0812">Transmembrane</keyword>
<feature type="transmembrane region" description="Helical" evidence="1">
    <location>
        <begin position="33"/>
        <end position="53"/>
    </location>
</feature>
<name>A0A1X7JY58_9FLAO</name>
<accession>A0A1X7JY58</accession>
<reference evidence="3" key="1">
    <citation type="submission" date="2017-04" db="EMBL/GenBank/DDBJ databases">
        <authorList>
            <person name="Varghese N."/>
            <person name="Submissions S."/>
        </authorList>
    </citation>
    <scope>NUCLEOTIDE SEQUENCE [LARGE SCALE GENOMIC DNA]</scope>
    <source>
        <strain evidence="3">DSM 19835</strain>
    </source>
</reference>
<dbReference type="AlphaFoldDB" id="A0A1X7JY58"/>